<feature type="transmembrane region" description="Helical" evidence="8">
    <location>
        <begin position="288"/>
        <end position="311"/>
    </location>
</feature>
<keyword evidence="6 7" id="KW-0472">Membrane</keyword>
<feature type="transmembrane region" description="Helical" evidence="8">
    <location>
        <begin position="109"/>
        <end position="134"/>
    </location>
</feature>
<organism evidence="9 10">
    <name type="scientific">Kribbella yunnanensis</name>
    <dbReference type="NCBI Taxonomy" id="190194"/>
    <lineage>
        <taxon>Bacteria</taxon>
        <taxon>Bacillati</taxon>
        <taxon>Actinomycetota</taxon>
        <taxon>Actinomycetes</taxon>
        <taxon>Propionibacteriales</taxon>
        <taxon>Kribbellaceae</taxon>
        <taxon>Kribbella</taxon>
    </lineage>
</organism>
<dbReference type="PANTHER" id="PTHR31806">
    <property type="entry name" value="PURINE-CYTOSINE PERMEASE FCY2-RELATED"/>
    <property type="match status" value="1"/>
</dbReference>
<dbReference type="RefSeq" id="WP_344144293.1">
    <property type="nucleotide sequence ID" value="NZ_BAAANF010000002.1"/>
</dbReference>
<feature type="transmembrane region" description="Helical" evidence="8">
    <location>
        <begin position="331"/>
        <end position="350"/>
    </location>
</feature>
<accession>A0ABN2G408</accession>
<feature type="transmembrane region" description="Helical" evidence="8">
    <location>
        <begin position="59"/>
        <end position="82"/>
    </location>
</feature>
<evidence type="ECO:0000256" key="7">
    <source>
        <dbReference type="PIRNR" id="PIRNR002744"/>
    </source>
</evidence>
<feature type="transmembrane region" description="Helical" evidence="8">
    <location>
        <begin position="174"/>
        <end position="191"/>
    </location>
</feature>
<dbReference type="InterPro" id="IPR026030">
    <property type="entry name" value="Pur-cyt_permease_Fcy2/21/22"/>
</dbReference>
<evidence type="ECO:0000256" key="5">
    <source>
        <dbReference type="ARBA" id="ARBA00022989"/>
    </source>
</evidence>
<evidence type="ECO:0000256" key="6">
    <source>
        <dbReference type="ARBA" id="ARBA00023136"/>
    </source>
</evidence>
<dbReference type="Pfam" id="PF02133">
    <property type="entry name" value="Transp_cyt_pur"/>
    <property type="match status" value="1"/>
</dbReference>
<keyword evidence="10" id="KW-1185">Reference proteome</keyword>
<comment type="similarity">
    <text evidence="2 7">Belongs to the purine-cytosine permease (2.A.39) family.</text>
</comment>
<evidence type="ECO:0000256" key="2">
    <source>
        <dbReference type="ARBA" id="ARBA00008974"/>
    </source>
</evidence>
<feature type="transmembrane region" description="Helical" evidence="8">
    <location>
        <begin position="33"/>
        <end position="53"/>
    </location>
</feature>
<feature type="transmembrane region" description="Helical" evidence="8">
    <location>
        <begin position="245"/>
        <end position="268"/>
    </location>
</feature>
<reference evidence="9 10" key="1">
    <citation type="journal article" date="2019" name="Int. J. Syst. Evol. Microbiol.">
        <title>The Global Catalogue of Microorganisms (GCM) 10K type strain sequencing project: providing services to taxonomists for standard genome sequencing and annotation.</title>
        <authorList>
            <consortium name="The Broad Institute Genomics Platform"/>
            <consortium name="The Broad Institute Genome Sequencing Center for Infectious Disease"/>
            <person name="Wu L."/>
            <person name="Ma J."/>
        </authorList>
    </citation>
    <scope>NUCLEOTIDE SEQUENCE [LARGE SCALE GENOMIC DNA]</scope>
    <source>
        <strain evidence="9 10">JCM 14307</strain>
    </source>
</reference>
<sequence>MSEQVESRSFGVESNGLNVIADADRKGRPGQLFWPWFGANVSVLGLSYGAFALGFGISFWQAVVAGAVGIVFSFLLCGLISLAGKRGSAPTMVLSRAAFGVRGNKLPSLVSWLLTVGWETVLTILATLATATVFERLGWGGGTVTKVVALLVVGVLIVVCGVLGFDLIMRAQTIITVVTGVLTVVYIALVADKIHWSAVSALPSGSTQQVIGALVFLMTGFGLGWVNAAADYSRYLPRSSSSRSVVGWTTFGGSVAPLVLLFFGLLLAGSSEDLSKAISADPIGALAAALPTWFLVPFVIVAVLGLVGGAVLDIYSSGLALLSIGLPAPRWAAALIDGVVMIAGTIYVVFFGDEFLGEFQGFLITLGVPIAAWCGIMLADLATRRRDYAERDLYDPIGRYGDIRWLPVLTMLVATGIGWGLVTNTLASWLTWQGYLLSPFGLGTKDGDWAYANLGVLVALALGFLVQLLAGARSVRRQEAVA</sequence>
<feature type="transmembrane region" description="Helical" evidence="8">
    <location>
        <begin position="450"/>
        <end position="470"/>
    </location>
</feature>
<name>A0ABN2G408_9ACTN</name>
<evidence type="ECO:0000313" key="9">
    <source>
        <dbReference type="EMBL" id="GAA1664605.1"/>
    </source>
</evidence>
<feature type="transmembrane region" description="Helical" evidence="8">
    <location>
        <begin position="362"/>
        <end position="382"/>
    </location>
</feature>
<evidence type="ECO:0000313" key="10">
    <source>
        <dbReference type="Proteomes" id="UP001500280"/>
    </source>
</evidence>
<dbReference type="EMBL" id="BAAANF010000002">
    <property type="protein sequence ID" value="GAA1664605.1"/>
    <property type="molecule type" value="Genomic_DNA"/>
</dbReference>
<keyword evidence="3 7" id="KW-0813">Transport</keyword>
<evidence type="ECO:0000256" key="1">
    <source>
        <dbReference type="ARBA" id="ARBA00004141"/>
    </source>
</evidence>
<evidence type="ECO:0000256" key="4">
    <source>
        <dbReference type="ARBA" id="ARBA00022692"/>
    </source>
</evidence>
<feature type="transmembrane region" description="Helical" evidence="8">
    <location>
        <begin position="211"/>
        <end position="233"/>
    </location>
</feature>
<dbReference type="InterPro" id="IPR001248">
    <property type="entry name" value="Pur-cyt_permease"/>
</dbReference>
<evidence type="ECO:0000256" key="8">
    <source>
        <dbReference type="SAM" id="Phobius"/>
    </source>
</evidence>
<evidence type="ECO:0000256" key="3">
    <source>
        <dbReference type="ARBA" id="ARBA00022448"/>
    </source>
</evidence>
<feature type="transmembrane region" description="Helical" evidence="8">
    <location>
        <begin position="403"/>
        <end position="430"/>
    </location>
</feature>
<dbReference type="Proteomes" id="UP001500280">
    <property type="component" value="Unassembled WGS sequence"/>
</dbReference>
<comment type="subcellular location">
    <subcellularLocation>
        <location evidence="1">Membrane</location>
        <topology evidence="1">Multi-pass membrane protein</topology>
    </subcellularLocation>
</comment>
<proteinExistence type="inferred from homology"/>
<keyword evidence="4 8" id="KW-0812">Transmembrane</keyword>
<dbReference type="Gene3D" id="1.10.4160.10">
    <property type="entry name" value="Hydantoin permease"/>
    <property type="match status" value="1"/>
</dbReference>
<dbReference type="PIRSF" id="PIRSF002744">
    <property type="entry name" value="Pur-cyt_permease"/>
    <property type="match status" value="1"/>
</dbReference>
<comment type="caution">
    <text evidence="9">The sequence shown here is derived from an EMBL/GenBank/DDBJ whole genome shotgun (WGS) entry which is preliminary data.</text>
</comment>
<gene>
    <name evidence="9" type="ORF">GCM10009745_02980</name>
</gene>
<keyword evidence="5 8" id="KW-1133">Transmembrane helix</keyword>
<dbReference type="PANTHER" id="PTHR31806:SF1">
    <property type="entry name" value="PURINE-CYTOSINE PERMEASE FCY2-RELATED"/>
    <property type="match status" value="1"/>
</dbReference>
<protein>
    <submittedName>
        <fullName evidence="9">Cytosine permease</fullName>
    </submittedName>
</protein>
<feature type="transmembrane region" description="Helical" evidence="8">
    <location>
        <begin position="146"/>
        <end position="167"/>
    </location>
</feature>